<dbReference type="Proteomes" id="UP000789366">
    <property type="component" value="Unassembled WGS sequence"/>
</dbReference>
<comment type="caution">
    <text evidence="1">The sequence shown here is derived from an EMBL/GenBank/DDBJ whole genome shotgun (WGS) entry which is preliminary data.</text>
</comment>
<gene>
    <name evidence="1" type="ORF">SPELUC_LOCUS13175</name>
</gene>
<accession>A0ACA9PZS6</accession>
<name>A0ACA9PZS6_9GLOM</name>
<dbReference type="EMBL" id="CAJVPW010033801">
    <property type="protein sequence ID" value="CAG8731960.1"/>
    <property type="molecule type" value="Genomic_DNA"/>
</dbReference>
<organism evidence="1 2">
    <name type="scientific">Cetraspora pellucida</name>
    <dbReference type="NCBI Taxonomy" id="1433469"/>
    <lineage>
        <taxon>Eukaryota</taxon>
        <taxon>Fungi</taxon>
        <taxon>Fungi incertae sedis</taxon>
        <taxon>Mucoromycota</taxon>
        <taxon>Glomeromycotina</taxon>
        <taxon>Glomeromycetes</taxon>
        <taxon>Diversisporales</taxon>
        <taxon>Gigasporaceae</taxon>
        <taxon>Cetraspora</taxon>
    </lineage>
</organism>
<proteinExistence type="predicted"/>
<evidence type="ECO:0000313" key="1">
    <source>
        <dbReference type="EMBL" id="CAG8731960.1"/>
    </source>
</evidence>
<reference evidence="1" key="1">
    <citation type="submission" date="2021-06" db="EMBL/GenBank/DDBJ databases">
        <authorList>
            <person name="Kallberg Y."/>
            <person name="Tangrot J."/>
            <person name="Rosling A."/>
        </authorList>
    </citation>
    <scope>NUCLEOTIDE SEQUENCE</scope>
    <source>
        <strain evidence="1">28 12/20/2015</strain>
    </source>
</reference>
<sequence length="145" mass="17168">MSSKPKTYSTGKSLRSHEVNKHPRNHVVPHSSEFELPSSWCLCQFRSVFLANVKSCLYTHWSAQGLKQFTIHCHENLFYYVFYQELGEKKTKTGSVVKVATERKDPETQKMIQTEFGFFWEERTTKEEHNEKTYTWSYGLLKFTK</sequence>
<protein>
    <submittedName>
        <fullName evidence="1">15369_t:CDS:1</fullName>
    </submittedName>
</protein>
<feature type="non-terminal residue" evidence="1">
    <location>
        <position position="145"/>
    </location>
</feature>
<keyword evidence="2" id="KW-1185">Reference proteome</keyword>
<evidence type="ECO:0000313" key="2">
    <source>
        <dbReference type="Proteomes" id="UP000789366"/>
    </source>
</evidence>